<sequence>MKTYTSITEKQLSDFLKLPIAGSFQMINLLKFKGIIEEQGITGEEGYAEYMKAALPFFKATNAEIVYNGKPIYELIGPADTLEWDKILIVQYESKEEFIGMISHKAYPMEMRSRSLLDSRLILCANH</sequence>
<dbReference type="Proteomes" id="UP001501758">
    <property type="component" value="Unassembled WGS sequence"/>
</dbReference>
<dbReference type="PANTHER" id="PTHR40257">
    <property type="match status" value="1"/>
</dbReference>
<organism evidence="1 2">
    <name type="scientific">Aquimarina litoralis</name>
    <dbReference type="NCBI Taxonomy" id="584605"/>
    <lineage>
        <taxon>Bacteria</taxon>
        <taxon>Pseudomonadati</taxon>
        <taxon>Bacteroidota</taxon>
        <taxon>Flavobacteriia</taxon>
        <taxon>Flavobacteriales</taxon>
        <taxon>Flavobacteriaceae</taxon>
        <taxon>Aquimarina</taxon>
    </lineage>
</organism>
<reference evidence="1 2" key="1">
    <citation type="journal article" date="2019" name="Int. J. Syst. Evol. Microbiol.">
        <title>The Global Catalogue of Microorganisms (GCM) 10K type strain sequencing project: providing services to taxonomists for standard genome sequencing and annotation.</title>
        <authorList>
            <consortium name="The Broad Institute Genomics Platform"/>
            <consortium name="The Broad Institute Genome Sequencing Center for Infectious Disease"/>
            <person name="Wu L."/>
            <person name="Ma J."/>
        </authorList>
    </citation>
    <scope>NUCLEOTIDE SEQUENCE [LARGE SCALE GENOMIC DNA]</scope>
    <source>
        <strain evidence="1 2">JCM 15974</strain>
    </source>
</reference>
<gene>
    <name evidence="1" type="ORF">GCM10009430_25750</name>
</gene>
<evidence type="ECO:0008006" key="3">
    <source>
        <dbReference type="Google" id="ProtNLM"/>
    </source>
</evidence>
<protein>
    <recommendedName>
        <fullName evidence="3">DUF1330 domain-containing protein</fullName>
    </recommendedName>
</protein>
<dbReference type="RefSeq" id="WP_343912712.1">
    <property type="nucleotide sequence ID" value="NZ_BAAAGE010000002.1"/>
</dbReference>
<evidence type="ECO:0000313" key="2">
    <source>
        <dbReference type="Proteomes" id="UP001501758"/>
    </source>
</evidence>
<dbReference type="InterPro" id="IPR011008">
    <property type="entry name" value="Dimeric_a/b-barrel"/>
</dbReference>
<dbReference type="SUPFAM" id="SSF54909">
    <property type="entry name" value="Dimeric alpha+beta barrel"/>
    <property type="match status" value="1"/>
</dbReference>
<dbReference type="PANTHER" id="PTHR40257:SF1">
    <property type="entry name" value="DUF1330 DOMAIN-CONTAINING PROTEIN"/>
    <property type="match status" value="1"/>
</dbReference>
<dbReference type="Gene3D" id="3.30.70.100">
    <property type="match status" value="1"/>
</dbReference>
<evidence type="ECO:0000313" key="1">
    <source>
        <dbReference type="EMBL" id="GAA0722891.1"/>
    </source>
</evidence>
<comment type="caution">
    <text evidence="1">The sequence shown here is derived from an EMBL/GenBank/DDBJ whole genome shotgun (WGS) entry which is preliminary data.</text>
</comment>
<dbReference type="EMBL" id="BAAAGE010000002">
    <property type="protein sequence ID" value="GAA0722891.1"/>
    <property type="molecule type" value="Genomic_DNA"/>
</dbReference>
<name>A0ABN1IWM2_9FLAO</name>
<proteinExistence type="predicted"/>
<keyword evidence="2" id="KW-1185">Reference proteome</keyword>
<accession>A0ABN1IWM2</accession>